<comment type="caution">
    <text evidence="3">The sequence shown here is derived from an EMBL/GenBank/DDBJ whole genome shotgun (WGS) entry which is preliminary data.</text>
</comment>
<organism evidence="3 4">
    <name type="scientific">Laodelphax striatellus</name>
    <name type="common">Small brown planthopper</name>
    <name type="synonym">Delphax striatella</name>
    <dbReference type="NCBI Taxonomy" id="195883"/>
    <lineage>
        <taxon>Eukaryota</taxon>
        <taxon>Metazoa</taxon>
        <taxon>Ecdysozoa</taxon>
        <taxon>Arthropoda</taxon>
        <taxon>Hexapoda</taxon>
        <taxon>Insecta</taxon>
        <taxon>Pterygota</taxon>
        <taxon>Neoptera</taxon>
        <taxon>Paraneoptera</taxon>
        <taxon>Hemiptera</taxon>
        <taxon>Auchenorrhyncha</taxon>
        <taxon>Fulgoroidea</taxon>
        <taxon>Delphacidae</taxon>
        <taxon>Criomorphinae</taxon>
        <taxon>Laodelphax</taxon>
    </lineage>
</organism>
<evidence type="ECO:0000256" key="1">
    <source>
        <dbReference type="SAM" id="Coils"/>
    </source>
</evidence>
<evidence type="ECO:0000313" key="4">
    <source>
        <dbReference type="Proteomes" id="UP000291343"/>
    </source>
</evidence>
<feature type="compositionally biased region" description="Polar residues" evidence="2">
    <location>
        <begin position="13"/>
        <end position="29"/>
    </location>
</feature>
<sequence length="270" mass="30935">MSDINKKRLRESPGTSSASKRGQTMSDKQVGNMTVEQLMTMFSTLLDNKLASVASKEDIQQLDTKVVALENQNRVLNGEIKKLTLKLNDLEDRSRRNNVIFRGFKDLQNESCVSQVKSFCKDILGITYDIHVNRAHLLGRSNSVIIAHLPVDDDIAEIFKNVKKLKNTGFVVQRDFTELTRQRRSKLFSLKREIEKVTARKDIRLGHDFLKIDNLKFFWCEEENLVTGSRGSGVEALKRLLRYDFTAKVEELASREGRRSGQQEEEEVQG</sequence>
<dbReference type="SMR" id="A0A482X2H5"/>
<accession>A0A482X2H5</accession>
<keyword evidence="4" id="KW-1185">Reference proteome</keyword>
<dbReference type="OrthoDB" id="6628370at2759"/>
<proteinExistence type="predicted"/>
<name>A0A482X2H5_LAOST</name>
<dbReference type="EMBL" id="QKKF02019844">
    <property type="protein sequence ID" value="RZF39590.1"/>
    <property type="molecule type" value="Genomic_DNA"/>
</dbReference>
<feature type="coiled-coil region" evidence="1">
    <location>
        <begin position="59"/>
        <end position="93"/>
    </location>
</feature>
<reference evidence="3 4" key="1">
    <citation type="journal article" date="2017" name="Gigascience">
        <title>Genome sequence of the small brown planthopper, Laodelphax striatellus.</title>
        <authorList>
            <person name="Zhu J."/>
            <person name="Jiang F."/>
            <person name="Wang X."/>
            <person name="Yang P."/>
            <person name="Bao Y."/>
            <person name="Zhao W."/>
            <person name="Wang W."/>
            <person name="Lu H."/>
            <person name="Wang Q."/>
            <person name="Cui N."/>
            <person name="Li J."/>
            <person name="Chen X."/>
            <person name="Luo L."/>
            <person name="Yu J."/>
            <person name="Kang L."/>
            <person name="Cui F."/>
        </authorList>
    </citation>
    <scope>NUCLEOTIDE SEQUENCE [LARGE SCALE GENOMIC DNA]</scope>
    <source>
        <strain evidence="3">Lst14</strain>
    </source>
</reference>
<dbReference type="Proteomes" id="UP000291343">
    <property type="component" value="Unassembled WGS sequence"/>
</dbReference>
<evidence type="ECO:0000256" key="2">
    <source>
        <dbReference type="SAM" id="MobiDB-lite"/>
    </source>
</evidence>
<dbReference type="AlphaFoldDB" id="A0A482X2H5"/>
<gene>
    <name evidence="3" type="ORF">LSTR_LSTR001111</name>
</gene>
<evidence type="ECO:0000313" key="3">
    <source>
        <dbReference type="EMBL" id="RZF39590.1"/>
    </source>
</evidence>
<protein>
    <submittedName>
        <fullName evidence="3">Uncharacterized protein</fullName>
    </submittedName>
</protein>
<dbReference type="InParanoid" id="A0A482X2H5"/>
<keyword evidence="1" id="KW-0175">Coiled coil</keyword>
<feature type="region of interest" description="Disordered" evidence="2">
    <location>
        <begin position="1"/>
        <end position="29"/>
    </location>
</feature>